<dbReference type="Gene3D" id="3.30.980.10">
    <property type="entry name" value="Threonyl-trna Synthetase, Chain A, domain 2"/>
    <property type="match status" value="1"/>
</dbReference>
<dbReference type="InterPro" id="IPR045864">
    <property type="entry name" value="aa-tRNA-synth_II/BPL/LPL"/>
</dbReference>
<dbReference type="CDD" id="cd00673">
    <property type="entry name" value="AlaRS_core"/>
    <property type="match status" value="1"/>
</dbReference>
<evidence type="ECO:0000256" key="10">
    <source>
        <dbReference type="ARBA" id="ARBA00022917"/>
    </source>
</evidence>
<keyword evidence="5 12" id="KW-0479">Metal-binding</keyword>
<dbReference type="EMBL" id="BMNL01000003">
    <property type="protein sequence ID" value="GGP21478.1"/>
    <property type="molecule type" value="Genomic_DNA"/>
</dbReference>
<dbReference type="AlphaFoldDB" id="A0A830GW21"/>
<dbReference type="NCBIfam" id="TIGR00344">
    <property type="entry name" value="alaS"/>
    <property type="match status" value="1"/>
</dbReference>
<organism evidence="14 15">
    <name type="scientific">Thermocladium modestius</name>
    <dbReference type="NCBI Taxonomy" id="62609"/>
    <lineage>
        <taxon>Archaea</taxon>
        <taxon>Thermoproteota</taxon>
        <taxon>Thermoprotei</taxon>
        <taxon>Thermoproteales</taxon>
        <taxon>Thermoproteaceae</taxon>
        <taxon>Thermocladium</taxon>
    </lineage>
</organism>
<comment type="domain">
    <text evidence="12">Consists of three domains; the N-terminal catalytic domain, the editing domain and the C-terminal C-Ala domain. The editing domain removes incorrectly charged amino acids, while the C-Ala domain, along with tRNA(Ala), serves as a bridge to cooperatively bring together the editing and aminoacylation centers thus stimulating deacylation of misacylated tRNAs.</text>
</comment>
<comment type="subcellular location">
    <subcellularLocation>
        <location evidence="12">Cytoplasm</location>
    </subcellularLocation>
</comment>
<evidence type="ECO:0000256" key="5">
    <source>
        <dbReference type="ARBA" id="ARBA00022723"/>
    </source>
</evidence>
<dbReference type="RefSeq" id="WP_188596659.1">
    <property type="nucleotide sequence ID" value="NZ_BMNL01000003.1"/>
</dbReference>
<feature type="domain" description="Alanyl-transfer RNA synthetases family profile" evidence="13">
    <location>
        <begin position="61"/>
        <end position="746"/>
    </location>
</feature>
<dbReference type="GO" id="GO:0002161">
    <property type="term" value="F:aminoacyl-tRNA deacylase activity"/>
    <property type="evidence" value="ECO:0007669"/>
    <property type="project" value="TreeGrafter"/>
</dbReference>
<feature type="binding site" evidence="12">
    <location>
        <position position="600"/>
    </location>
    <ligand>
        <name>Zn(2+)</name>
        <dbReference type="ChEBI" id="CHEBI:29105"/>
    </ligand>
</feature>
<accession>A0A830GW21</accession>
<evidence type="ECO:0000256" key="2">
    <source>
        <dbReference type="ARBA" id="ARBA00022490"/>
    </source>
</evidence>
<keyword evidence="4 12" id="KW-0436">Ligase</keyword>
<keyword evidence="10 12" id="KW-0648">Protein biosynthesis</keyword>
<dbReference type="Gene3D" id="2.40.30.130">
    <property type="match status" value="1"/>
</dbReference>
<dbReference type="PROSITE" id="PS50860">
    <property type="entry name" value="AA_TRNA_LIGASE_II_ALA"/>
    <property type="match status" value="1"/>
</dbReference>
<keyword evidence="15" id="KW-1185">Reference proteome</keyword>
<comment type="similarity">
    <text evidence="1 12">Belongs to the class-II aminoacyl-tRNA synthetase family.</text>
</comment>
<dbReference type="Pfam" id="PF01411">
    <property type="entry name" value="tRNA-synt_2c"/>
    <property type="match status" value="1"/>
</dbReference>
<dbReference type="GO" id="GO:0000049">
    <property type="term" value="F:tRNA binding"/>
    <property type="evidence" value="ECO:0007669"/>
    <property type="project" value="UniProtKB-KW"/>
</dbReference>
<evidence type="ECO:0000256" key="3">
    <source>
        <dbReference type="ARBA" id="ARBA00022555"/>
    </source>
</evidence>
<comment type="caution">
    <text evidence="14">The sequence shown here is derived from an EMBL/GenBank/DDBJ whole genome shotgun (WGS) entry which is preliminary data.</text>
</comment>
<keyword evidence="11 12" id="KW-0030">Aminoacyl-tRNA synthetase</keyword>
<dbReference type="OrthoDB" id="7506at2157"/>
<dbReference type="SUPFAM" id="SSF50447">
    <property type="entry name" value="Translation proteins"/>
    <property type="match status" value="1"/>
</dbReference>
<dbReference type="GO" id="GO:0004813">
    <property type="term" value="F:alanine-tRNA ligase activity"/>
    <property type="evidence" value="ECO:0007669"/>
    <property type="project" value="UniProtKB-UniRule"/>
</dbReference>
<evidence type="ECO:0000256" key="7">
    <source>
        <dbReference type="ARBA" id="ARBA00022833"/>
    </source>
</evidence>
<dbReference type="FunFam" id="3.30.930.10:FF:000056">
    <property type="entry name" value="Alanine--tRNA ligase"/>
    <property type="match status" value="1"/>
</dbReference>
<dbReference type="Proteomes" id="UP000610960">
    <property type="component" value="Unassembled WGS sequence"/>
</dbReference>
<keyword evidence="7 12" id="KW-0862">Zinc</keyword>
<evidence type="ECO:0000256" key="12">
    <source>
        <dbReference type="HAMAP-Rule" id="MF_00036"/>
    </source>
</evidence>
<dbReference type="GO" id="GO:0006419">
    <property type="term" value="P:alanyl-tRNA aminoacylation"/>
    <property type="evidence" value="ECO:0007669"/>
    <property type="project" value="UniProtKB-UniRule"/>
</dbReference>
<dbReference type="InterPro" id="IPR018165">
    <property type="entry name" value="Ala-tRNA-synth_IIc_core"/>
</dbReference>
<reference evidence="14" key="2">
    <citation type="submission" date="2020-09" db="EMBL/GenBank/DDBJ databases">
        <authorList>
            <person name="Sun Q."/>
            <person name="Ohkuma M."/>
        </authorList>
    </citation>
    <scope>NUCLEOTIDE SEQUENCE</scope>
    <source>
        <strain evidence="14">JCM 10088</strain>
    </source>
</reference>
<dbReference type="InterPro" id="IPR050058">
    <property type="entry name" value="Ala-tRNA_ligase"/>
</dbReference>
<keyword evidence="3 12" id="KW-0820">tRNA-binding</keyword>
<dbReference type="InterPro" id="IPR002318">
    <property type="entry name" value="Ala-tRNA-lgiase_IIc"/>
</dbReference>
<reference evidence="14" key="1">
    <citation type="journal article" date="2014" name="Int. J. Syst. Evol. Microbiol.">
        <title>Complete genome sequence of Corynebacterium casei LMG S-19264T (=DSM 44701T), isolated from a smear-ripened cheese.</title>
        <authorList>
            <consortium name="US DOE Joint Genome Institute (JGI-PGF)"/>
            <person name="Walter F."/>
            <person name="Albersmeier A."/>
            <person name="Kalinowski J."/>
            <person name="Ruckert C."/>
        </authorList>
    </citation>
    <scope>NUCLEOTIDE SEQUENCE</scope>
    <source>
        <strain evidence="14">JCM 10088</strain>
    </source>
</reference>
<evidence type="ECO:0000256" key="4">
    <source>
        <dbReference type="ARBA" id="ARBA00022598"/>
    </source>
</evidence>
<feature type="binding site" evidence="12">
    <location>
        <position position="596"/>
    </location>
    <ligand>
        <name>Zn(2+)</name>
        <dbReference type="ChEBI" id="CHEBI:29105"/>
    </ligand>
</feature>
<dbReference type="SMART" id="SM00863">
    <property type="entry name" value="tRNA_SAD"/>
    <property type="match status" value="1"/>
</dbReference>
<dbReference type="GO" id="GO:0008270">
    <property type="term" value="F:zinc ion binding"/>
    <property type="evidence" value="ECO:0007669"/>
    <property type="project" value="UniProtKB-UniRule"/>
</dbReference>
<dbReference type="FunFam" id="3.30.980.10:FF:000004">
    <property type="entry name" value="Alanine--tRNA ligase, cytoplasmic"/>
    <property type="match status" value="1"/>
</dbReference>
<dbReference type="HAMAP" id="MF_00036_A">
    <property type="entry name" value="Ala_tRNA_synth_A"/>
    <property type="match status" value="1"/>
</dbReference>
<evidence type="ECO:0000313" key="14">
    <source>
        <dbReference type="EMBL" id="GGP21478.1"/>
    </source>
</evidence>
<keyword evidence="8 12" id="KW-0067">ATP-binding</keyword>
<dbReference type="GO" id="GO:0005737">
    <property type="term" value="C:cytoplasm"/>
    <property type="evidence" value="ECO:0007669"/>
    <property type="project" value="UniProtKB-SubCell"/>
</dbReference>
<proteinExistence type="inferred from homology"/>
<dbReference type="InterPro" id="IPR018162">
    <property type="entry name" value="Ala-tRNA-ligase_IIc_anticod-bd"/>
</dbReference>
<comment type="catalytic activity">
    <reaction evidence="12">
        <text>tRNA(Ala) + L-alanine + ATP = L-alanyl-tRNA(Ala) + AMP + diphosphate</text>
        <dbReference type="Rhea" id="RHEA:12540"/>
        <dbReference type="Rhea" id="RHEA-COMP:9657"/>
        <dbReference type="Rhea" id="RHEA-COMP:9923"/>
        <dbReference type="ChEBI" id="CHEBI:30616"/>
        <dbReference type="ChEBI" id="CHEBI:33019"/>
        <dbReference type="ChEBI" id="CHEBI:57972"/>
        <dbReference type="ChEBI" id="CHEBI:78442"/>
        <dbReference type="ChEBI" id="CHEBI:78497"/>
        <dbReference type="ChEBI" id="CHEBI:456215"/>
        <dbReference type="EC" id="6.1.1.7"/>
    </reaction>
</comment>
<keyword evidence="9 12" id="KW-0694">RNA-binding</keyword>
<dbReference type="Pfam" id="PF07973">
    <property type="entry name" value="tRNA_SAD"/>
    <property type="match status" value="1"/>
</dbReference>
<evidence type="ECO:0000256" key="1">
    <source>
        <dbReference type="ARBA" id="ARBA00008226"/>
    </source>
</evidence>
<dbReference type="SUPFAM" id="SSF55186">
    <property type="entry name" value="ThrRS/AlaRS common domain"/>
    <property type="match status" value="1"/>
</dbReference>
<evidence type="ECO:0000256" key="6">
    <source>
        <dbReference type="ARBA" id="ARBA00022741"/>
    </source>
</evidence>
<dbReference type="GO" id="GO:0005524">
    <property type="term" value="F:ATP binding"/>
    <property type="evidence" value="ECO:0007669"/>
    <property type="project" value="UniProtKB-UniRule"/>
</dbReference>
<dbReference type="InterPro" id="IPR018164">
    <property type="entry name" value="Ala-tRNA-synth_IIc_N"/>
</dbReference>
<name>A0A830GW21_9CREN</name>
<evidence type="ECO:0000256" key="11">
    <source>
        <dbReference type="ARBA" id="ARBA00023146"/>
    </source>
</evidence>
<protein>
    <recommendedName>
        <fullName evidence="12">Alanine--tRNA ligase</fullName>
        <ecNumber evidence="12">6.1.1.7</ecNumber>
    </recommendedName>
    <alternativeName>
        <fullName evidence="12">Alanyl-tRNA synthetase</fullName>
        <shortName evidence="12">AlaRS</shortName>
    </alternativeName>
</protein>
<keyword evidence="2 12" id="KW-0963">Cytoplasm</keyword>
<dbReference type="Gene3D" id="3.30.54.20">
    <property type="match status" value="1"/>
</dbReference>
<dbReference type="SUPFAM" id="SSF101353">
    <property type="entry name" value="Putative anticodon-binding domain of alanyl-tRNA synthetase (AlaRS)"/>
    <property type="match status" value="1"/>
</dbReference>
<dbReference type="Gene3D" id="3.30.930.10">
    <property type="entry name" value="Bira Bifunctional Protein, Domain 2"/>
    <property type="match status" value="1"/>
</dbReference>
<dbReference type="SUPFAM" id="SSF55681">
    <property type="entry name" value="Class II aaRS and biotin synthetases"/>
    <property type="match status" value="1"/>
</dbReference>
<dbReference type="InterPro" id="IPR018163">
    <property type="entry name" value="Thr/Ala-tRNA-synth_IIc_edit"/>
</dbReference>
<evidence type="ECO:0000256" key="8">
    <source>
        <dbReference type="ARBA" id="ARBA00022840"/>
    </source>
</evidence>
<keyword evidence="6 12" id="KW-0547">Nucleotide-binding</keyword>
<evidence type="ECO:0000313" key="15">
    <source>
        <dbReference type="Proteomes" id="UP000610960"/>
    </source>
</evidence>
<dbReference type="EC" id="6.1.1.7" evidence="12"/>
<dbReference type="Gene3D" id="6.10.250.550">
    <property type="match status" value="1"/>
</dbReference>
<evidence type="ECO:0000259" key="13">
    <source>
        <dbReference type="PROSITE" id="PS50860"/>
    </source>
</evidence>
<gene>
    <name evidence="12" type="primary">alaS</name>
    <name evidence="14" type="ORF">GCM10007981_13460</name>
</gene>
<comment type="function">
    <text evidence="12">Catalyzes the attachment of alanine to tRNA(Ala) in a two-step reaction: alanine is first activated by ATP to form Ala-AMP and then transferred to the acceptor end of tRNA(Ala). Also edits incorrectly charged Ser-tRNA(Ala) and Gly-tRNA(Ala) via its editing domain.</text>
</comment>
<dbReference type="PRINTS" id="PR00980">
    <property type="entry name" value="TRNASYNTHALA"/>
</dbReference>
<sequence>MVFDEELLRTRLFRSESFKRGKCPYCGHHYWTLNQGQENCGDQPCTPYGFIGNPPGTYRPSSVADVREKFLSFFERRGHARVNRYPVVARWRDDVYLVGASIYDFQPWVTEGIVPPPANPLTISQPSIRLTDVDKVGRSGRHLTGFEMMAHHAFNFPDKKVYWVDETVEYAHEFLTKELGIREDEVTYKENIWEGGGNAGESFEVLVRGLEVATLVFMHYRIADGEYRDMPMKIVDTGYGLERIYWVLTGKPTVYEAVFSPFLSWARSRFGVERPDDALMQSIATLMGQLDPEVLALDKAYEAVARKIGIDAGELVKTVKPQEALYVLADHSRTVSWMINDGVIPSNSGVGYLARLLIRRMMRYARFLGIEEPLAEVFDAHLKLLAATDYPELREGAPLILELVDMEDKKYKATLKAAPQLVEKYIRSGKIAVEDLVDLYDSHGIPPEVAAEAAASRGVQVTVPDDFYERITKMHQRPAKEEGKRSPVPPEEVVGLPPTREEFYEDVYKSKSRARVIKVIEGRWVVLDSTIFYPEGGGQPADRGVIRHGGGEAAVVDVQRAGPVIVHEVSGAAPREGEEVELEIDWERRLDLMRMHTGTHVLIQSIRRVLGRHVWQAGAQKDVPTSRIDVTHYRLPTQEELRRIEEEANGAVMRDLPVRPLVLPRTEAERRFGFIIYQGGVVPGKVLRILQIGEDPPFDVQACGGTHLTRTGLIGPIKIVKVEKIQEGVVRFTFTTGRHAVKYVQELEGAMDEAARRLGVGRDSLLQAVDKLVAELRGREAVLRRLASKAVQADLEEARRREINLNGVRAAVVALEGREYAQELARAYTSSVGDVLVEVIGDEVYVYTNGKVRAGDAAKALLGELGGRGGGGATYAQGRVEGLRGDAARVETALKHALGGVKQ</sequence>
<dbReference type="PANTHER" id="PTHR11777">
    <property type="entry name" value="ALANYL-TRNA SYNTHETASE"/>
    <property type="match status" value="1"/>
</dbReference>
<dbReference type="InterPro" id="IPR012947">
    <property type="entry name" value="tRNA_SAD"/>
</dbReference>
<feature type="binding site" evidence="12">
    <location>
        <position position="707"/>
    </location>
    <ligand>
        <name>Zn(2+)</name>
        <dbReference type="ChEBI" id="CHEBI:29105"/>
    </ligand>
</feature>
<dbReference type="PANTHER" id="PTHR11777:SF9">
    <property type="entry name" value="ALANINE--TRNA LIGASE, CYTOPLASMIC"/>
    <property type="match status" value="1"/>
</dbReference>
<feature type="binding site" evidence="12">
    <location>
        <position position="703"/>
    </location>
    <ligand>
        <name>Zn(2+)</name>
        <dbReference type="ChEBI" id="CHEBI:29105"/>
    </ligand>
</feature>
<evidence type="ECO:0000256" key="9">
    <source>
        <dbReference type="ARBA" id="ARBA00022884"/>
    </source>
</evidence>
<comment type="cofactor">
    <cofactor evidence="12">
        <name>Zn(2+)</name>
        <dbReference type="ChEBI" id="CHEBI:29105"/>
    </cofactor>
    <text evidence="12">Binds 1 zinc ion per subunit.</text>
</comment>
<dbReference type="NCBIfam" id="TIGR03683">
    <property type="entry name" value="A-tRNA_syn_arch"/>
    <property type="match status" value="1"/>
</dbReference>
<dbReference type="InterPro" id="IPR009000">
    <property type="entry name" value="Transl_B-barrel_sf"/>
</dbReference>
<dbReference type="InterPro" id="IPR022429">
    <property type="entry name" value="Ala-tRNA_lgiase_arc"/>
</dbReference>